<evidence type="ECO:0000313" key="2">
    <source>
        <dbReference type="EMBL" id="QFX96987.1"/>
    </source>
</evidence>
<gene>
    <name evidence="2" type="ORF">GCD22_02848</name>
</gene>
<dbReference type="EMBL" id="CP045571">
    <property type="protein sequence ID" value="QFX96987.1"/>
    <property type="molecule type" value="Genomic_DNA"/>
</dbReference>
<sequence>MNSPITEVLTDMAACGLAPSKPSAIIFDTPSMVRFHVQGDKPGSRNGYWRGFSDGRPAGIFGSWKTGVQHHWISGDAVTVTDEDRARIQSLQRQREQEQTAEHERVSEIATAQFNGLPDATGTPYTARKQITPFNARQRGQSLVLALQDWYGKICSTQTIYPDGVKQMLKGGRKRGLHIYIGGNPDGRLLVCEGYATGCSLRQMDPDAEVIASVDAGNMRSVAESARARFPEREIVLCGDHDPVGIRCAEGAARVIDGLLLIPPEAGQDWNDYANAQGGV</sequence>
<dbReference type="CDD" id="cd01029">
    <property type="entry name" value="TOPRIM_primases"/>
    <property type="match status" value="1"/>
</dbReference>
<accession>A0A5P9XSB9</accession>
<dbReference type="AlphaFoldDB" id="A0A5P9XSB9"/>
<organism evidence="2 3">
    <name type="scientific">Acidithiobacillus thiooxidans ATCC 19377</name>
    <dbReference type="NCBI Taxonomy" id="637390"/>
    <lineage>
        <taxon>Bacteria</taxon>
        <taxon>Pseudomonadati</taxon>
        <taxon>Pseudomonadota</taxon>
        <taxon>Acidithiobacillia</taxon>
        <taxon>Acidithiobacillales</taxon>
        <taxon>Acidithiobacillaceae</taxon>
        <taxon>Acidithiobacillus</taxon>
    </lineage>
</organism>
<name>A0A5P9XSB9_ACITH</name>
<dbReference type="Proteomes" id="UP000363590">
    <property type="component" value="Chromosome"/>
</dbReference>
<evidence type="ECO:0000313" key="3">
    <source>
        <dbReference type="Proteomes" id="UP000363590"/>
    </source>
</evidence>
<evidence type="ECO:0000259" key="1">
    <source>
        <dbReference type="Pfam" id="PF13362"/>
    </source>
</evidence>
<dbReference type="InterPro" id="IPR034154">
    <property type="entry name" value="TOPRIM_DnaG/twinkle"/>
</dbReference>
<dbReference type="KEGG" id="atx:GCD22_02848"/>
<dbReference type="GeneID" id="60697085"/>
<dbReference type="InterPro" id="IPR006171">
    <property type="entry name" value="TOPRIM_dom"/>
</dbReference>
<protein>
    <recommendedName>
        <fullName evidence="1">Toprim domain-containing protein</fullName>
    </recommendedName>
</protein>
<dbReference type="Gene3D" id="3.40.1360.10">
    <property type="match status" value="1"/>
</dbReference>
<dbReference type="RefSeq" id="WP_153940824.1">
    <property type="nucleotide sequence ID" value="NZ_CP045571.1"/>
</dbReference>
<reference evidence="2 3" key="1">
    <citation type="submission" date="2019-10" db="EMBL/GenBank/DDBJ databases">
        <authorList>
            <person name="Wang R."/>
        </authorList>
    </citation>
    <scope>NUCLEOTIDE SEQUENCE [LARGE SCALE GENOMIC DNA]</scope>
    <source>
        <strain evidence="2 3">ATCC 19377</strain>
    </source>
</reference>
<dbReference type="Pfam" id="PF13362">
    <property type="entry name" value="Toprim_3"/>
    <property type="match status" value="1"/>
</dbReference>
<feature type="domain" description="Toprim" evidence="1">
    <location>
        <begin position="189"/>
        <end position="278"/>
    </location>
</feature>
<proteinExistence type="predicted"/>